<feature type="compositionally biased region" description="Low complexity" evidence="1">
    <location>
        <begin position="55"/>
        <end position="70"/>
    </location>
</feature>
<accession>A0ABT6RZ11</accession>
<evidence type="ECO:0000313" key="4">
    <source>
        <dbReference type="Proteomes" id="UP001224661"/>
    </source>
</evidence>
<keyword evidence="2" id="KW-1133">Transmembrane helix</keyword>
<organism evidence="3 4">
    <name type="scientific">Streptomyces solicavernae</name>
    <dbReference type="NCBI Taxonomy" id="3043614"/>
    <lineage>
        <taxon>Bacteria</taxon>
        <taxon>Bacillati</taxon>
        <taxon>Actinomycetota</taxon>
        <taxon>Actinomycetes</taxon>
        <taxon>Kitasatosporales</taxon>
        <taxon>Streptomycetaceae</taxon>
        <taxon>Streptomyces</taxon>
    </lineage>
</organism>
<feature type="region of interest" description="Disordered" evidence="1">
    <location>
        <begin position="44"/>
        <end position="101"/>
    </location>
</feature>
<evidence type="ECO:0000313" key="3">
    <source>
        <dbReference type="EMBL" id="MDI3389653.1"/>
    </source>
</evidence>
<dbReference type="Proteomes" id="UP001224661">
    <property type="component" value="Unassembled WGS sequence"/>
</dbReference>
<keyword evidence="2" id="KW-0472">Membrane</keyword>
<dbReference type="EMBL" id="JASCIR010000031">
    <property type="protein sequence ID" value="MDI3389653.1"/>
    <property type="molecule type" value="Genomic_DNA"/>
</dbReference>
<evidence type="ECO:0008006" key="5">
    <source>
        <dbReference type="Google" id="ProtNLM"/>
    </source>
</evidence>
<name>A0ABT6RZ11_9ACTN</name>
<evidence type="ECO:0000256" key="1">
    <source>
        <dbReference type="SAM" id="MobiDB-lite"/>
    </source>
</evidence>
<keyword evidence="2" id="KW-0812">Transmembrane</keyword>
<keyword evidence="4" id="KW-1185">Reference proteome</keyword>
<feature type="region of interest" description="Disordered" evidence="1">
    <location>
        <begin position="1"/>
        <end position="23"/>
    </location>
</feature>
<proteinExistence type="predicted"/>
<sequence>MSYDDPDNPSPAFATPAHRPRRRRGLIAVAALVPLGLAGWLLWSGLSGSGGTGKGPAPARQDPSAPASSPTESTDRDGSAGSDETAGTGESGATTETGATG</sequence>
<gene>
    <name evidence="3" type="ORF">QIS99_26200</name>
</gene>
<evidence type="ECO:0000256" key="2">
    <source>
        <dbReference type="SAM" id="Phobius"/>
    </source>
</evidence>
<feature type="non-terminal residue" evidence="3">
    <location>
        <position position="101"/>
    </location>
</feature>
<protein>
    <recommendedName>
        <fullName evidence="5">N-acetylmuramoyl-L-alanine amidase</fullName>
    </recommendedName>
</protein>
<feature type="compositionally biased region" description="Low complexity" evidence="1">
    <location>
        <begin position="84"/>
        <end position="101"/>
    </location>
</feature>
<comment type="caution">
    <text evidence="3">The sequence shown here is derived from an EMBL/GenBank/DDBJ whole genome shotgun (WGS) entry which is preliminary data.</text>
</comment>
<feature type="transmembrane region" description="Helical" evidence="2">
    <location>
        <begin position="25"/>
        <end position="43"/>
    </location>
</feature>
<reference evidence="3 4" key="1">
    <citation type="submission" date="2023-05" db="EMBL/GenBank/DDBJ databases">
        <title>Draft genome sequence of Streptomyces sp. B-S-A8 isolated from a cave soil in Thailand.</title>
        <authorList>
            <person name="Chamroensaksri N."/>
            <person name="Muangham S."/>
        </authorList>
    </citation>
    <scope>NUCLEOTIDE SEQUENCE [LARGE SCALE GENOMIC DNA]</scope>
    <source>
        <strain evidence="3 4">B-S-A8</strain>
    </source>
</reference>